<feature type="compositionally biased region" description="Basic and acidic residues" evidence="1">
    <location>
        <begin position="58"/>
        <end position="83"/>
    </location>
</feature>
<gene>
    <name evidence="2" type="ORF">Q31a_08260</name>
</gene>
<name>A0A518G1W2_9BACT</name>
<evidence type="ECO:0000313" key="3">
    <source>
        <dbReference type="Proteomes" id="UP000318017"/>
    </source>
</evidence>
<keyword evidence="3" id="KW-1185">Reference proteome</keyword>
<accession>A0A518G1W2</accession>
<proteinExistence type="predicted"/>
<protein>
    <submittedName>
        <fullName evidence="2">Uncharacterized protein</fullName>
    </submittedName>
</protein>
<dbReference type="AlphaFoldDB" id="A0A518G1W2"/>
<dbReference type="Proteomes" id="UP000318017">
    <property type="component" value="Chromosome"/>
</dbReference>
<dbReference type="EMBL" id="CP036298">
    <property type="protein sequence ID" value="QDV22540.1"/>
    <property type="molecule type" value="Genomic_DNA"/>
</dbReference>
<evidence type="ECO:0000313" key="2">
    <source>
        <dbReference type="EMBL" id="QDV22540.1"/>
    </source>
</evidence>
<evidence type="ECO:0000256" key="1">
    <source>
        <dbReference type="SAM" id="MobiDB-lite"/>
    </source>
</evidence>
<feature type="region of interest" description="Disordered" evidence="1">
    <location>
        <begin position="58"/>
        <end position="101"/>
    </location>
</feature>
<organism evidence="2 3">
    <name type="scientific">Aureliella helgolandensis</name>
    <dbReference type="NCBI Taxonomy" id="2527968"/>
    <lineage>
        <taxon>Bacteria</taxon>
        <taxon>Pseudomonadati</taxon>
        <taxon>Planctomycetota</taxon>
        <taxon>Planctomycetia</taxon>
        <taxon>Pirellulales</taxon>
        <taxon>Pirellulaceae</taxon>
        <taxon>Aureliella</taxon>
    </lineage>
</organism>
<reference evidence="2 3" key="1">
    <citation type="submission" date="2019-02" db="EMBL/GenBank/DDBJ databases">
        <title>Deep-cultivation of Planctomycetes and their phenomic and genomic characterization uncovers novel biology.</title>
        <authorList>
            <person name="Wiegand S."/>
            <person name="Jogler M."/>
            <person name="Boedeker C."/>
            <person name="Pinto D."/>
            <person name="Vollmers J."/>
            <person name="Rivas-Marin E."/>
            <person name="Kohn T."/>
            <person name="Peeters S.H."/>
            <person name="Heuer A."/>
            <person name="Rast P."/>
            <person name="Oberbeckmann S."/>
            <person name="Bunk B."/>
            <person name="Jeske O."/>
            <person name="Meyerdierks A."/>
            <person name="Storesund J.E."/>
            <person name="Kallscheuer N."/>
            <person name="Luecker S."/>
            <person name="Lage O.M."/>
            <person name="Pohl T."/>
            <person name="Merkel B.J."/>
            <person name="Hornburger P."/>
            <person name="Mueller R.-W."/>
            <person name="Bruemmer F."/>
            <person name="Labrenz M."/>
            <person name="Spormann A.M."/>
            <person name="Op den Camp H."/>
            <person name="Overmann J."/>
            <person name="Amann R."/>
            <person name="Jetten M.S.M."/>
            <person name="Mascher T."/>
            <person name="Medema M.H."/>
            <person name="Devos D.P."/>
            <person name="Kaster A.-K."/>
            <person name="Ovreas L."/>
            <person name="Rohde M."/>
            <person name="Galperin M.Y."/>
            <person name="Jogler C."/>
        </authorList>
    </citation>
    <scope>NUCLEOTIDE SEQUENCE [LARGE SCALE GENOMIC DNA]</scope>
    <source>
        <strain evidence="2 3">Q31a</strain>
    </source>
</reference>
<dbReference type="KEGG" id="ahel:Q31a_08260"/>
<sequence>MVVGMSQMLRSPILTAAIAETTNKTRRPGGAEALGLLALTPFGGGGAQVPRIRQRLIDRAGESSESDGRFNSKHGEDSHRIADTRTSPVSALSLKKRARKL</sequence>